<dbReference type="Proteomes" id="UP000321274">
    <property type="component" value="Unassembled WGS sequence"/>
</dbReference>
<dbReference type="Proteomes" id="UP000249282">
    <property type="component" value="Unassembled WGS sequence"/>
</dbReference>
<dbReference type="EMBL" id="JAOECG010000023">
    <property type="protein sequence ID" value="MDG9788078.1"/>
    <property type="molecule type" value="Genomic_DNA"/>
</dbReference>
<dbReference type="Proteomes" id="UP001159915">
    <property type="component" value="Unassembled WGS sequence"/>
</dbReference>
<evidence type="ECO:0000313" key="11">
    <source>
        <dbReference type="Proteomes" id="UP000249282"/>
    </source>
</evidence>
<dbReference type="Proteomes" id="UP001160116">
    <property type="component" value="Unassembled WGS sequence"/>
</dbReference>
<dbReference type="Proteomes" id="UP001162261">
    <property type="component" value="Unassembled WGS sequence"/>
</dbReference>
<dbReference type="EMBL" id="FUUY01000003">
    <property type="protein sequence ID" value="SJX21642.1"/>
    <property type="molecule type" value="Genomic_DNA"/>
</dbReference>
<dbReference type="EMBL" id="JAOCCL010000002">
    <property type="protein sequence ID" value="MDH0825152.1"/>
    <property type="molecule type" value="Genomic_DNA"/>
</dbReference>
<evidence type="ECO:0000313" key="5">
    <source>
        <dbReference type="EMBL" id="MDH0825152.1"/>
    </source>
</evidence>
<sequence length="180" mass="20265">MLTAQQQAFVQALEELDLQQVQRLLTDGLSLNFIDPEKGPVISVWSDGLFKWWEAICEAYEAGAPLSEQEKQQTLAVHLDILEQLIHGKANLHLWDTEEIYGPLWDAASAACAPAVKRLLDEKVDPNTKDEDGLTILSSISDLFFDCEFDEINWAEALAEEKQTLELLRQHGAKMTKELA</sequence>
<dbReference type="EMBL" id="CP022298">
    <property type="protein sequence ID" value="AZN62626.1"/>
    <property type="molecule type" value="Genomic_DNA"/>
</dbReference>
<dbReference type="Proteomes" id="UP000276980">
    <property type="component" value="Chromosome"/>
</dbReference>
<reference evidence="8 11" key="3">
    <citation type="submission" date="2017-11" db="EMBL/GenBank/DDBJ databases">
        <title>Infants hospitalized years apart are colonized by the same room-sourced microbial strains.</title>
        <authorList>
            <person name="Brooks B."/>
            <person name="Olm M.R."/>
            <person name="Firek B.A."/>
            <person name="Baker R."/>
            <person name="Thomas B.C."/>
            <person name="Morowitz M.J."/>
            <person name="Banfield J.F."/>
        </authorList>
    </citation>
    <scope>NUCLEOTIDE SEQUENCE [LARGE SCALE GENOMIC DNA]</scope>
    <source>
        <strain evidence="8">S2_003_000_R3_20</strain>
    </source>
</reference>
<evidence type="ECO:0000313" key="2">
    <source>
        <dbReference type="EMBL" id="GEK45267.1"/>
    </source>
</evidence>
<evidence type="ECO:0000313" key="3">
    <source>
        <dbReference type="EMBL" id="MDG9788078.1"/>
    </source>
</evidence>
<evidence type="ECO:0000313" key="1">
    <source>
        <dbReference type="EMBL" id="AZN62626.1"/>
    </source>
</evidence>
<reference evidence="3" key="5">
    <citation type="submission" date="2022-09" db="EMBL/GenBank/DDBJ databases">
        <title>Intensive care unit water sources are persistently colonized with multi-drug resistant bacteria and are the site of extensive horizontal gene transfer of antibiotic resistance genes.</title>
        <authorList>
            <person name="Diorio-Toth L."/>
        </authorList>
    </citation>
    <scope>NUCLEOTIDE SEQUENCE</scope>
    <source>
        <strain evidence="7">GD03649</strain>
        <strain evidence="4">GD03851</strain>
        <strain evidence="5">GD03885</strain>
        <strain evidence="6">GD03920</strain>
        <strain evidence="3">GD04065</strain>
    </source>
</reference>
<reference evidence="1 12" key="2">
    <citation type="submission" date="2017-06" db="EMBL/GenBank/DDBJ databases">
        <title>Complete Genome Sequence of the Carbazole-Degrading Bacterium Acinetobacter johnsonii IC001.</title>
        <authorList>
            <person name="Vejarano F."/>
            <person name="Suzuki-Minakuchi C."/>
            <person name="Ohtsubo Y."/>
            <person name="Tsuda M."/>
            <person name="Okada K."/>
            <person name="Nojiri H."/>
        </authorList>
    </citation>
    <scope>NUCLEOTIDE SEQUENCE [LARGE SCALE GENOMIC DNA]</scope>
    <source>
        <strain evidence="1 12">IC001</strain>
    </source>
</reference>
<dbReference type="EMBL" id="JAOCDR010000004">
    <property type="protein sequence ID" value="MDH0655308.1"/>
    <property type="molecule type" value="Genomic_DNA"/>
</dbReference>
<evidence type="ECO:0000313" key="4">
    <source>
        <dbReference type="EMBL" id="MDH0655308.1"/>
    </source>
</evidence>
<reference evidence="2 13" key="4">
    <citation type="submission" date="2019-07" db="EMBL/GenBank/DDBJ databases">
        <title>Whole genome shotgun sequence of Acinetobacter johnsonii NBRC 102197.</title>
        <authorList>
            <person name="Hosoyama A."/>
            <person name="Uohara A."/>
            <person name="Ohji S."/>
            <person name="Ichikawa N."/>
        </authorList>
    </citation>
    <scope>NUCLEOTIDE SEQUENCE [LARGE SCALE GENOMIC DNA]</scope>
    <source>
        <strain evidence="2 13">NBRC 102197</strain>
    </source>
</reference>
<protein>
    <submittedName>
        <fullName evidence="3">Ankyrin repeat domain-containing protein</fullName>
    </submittedName>
    <submittedName>
        <fullName evidence="9">Ankyrin repeats (3 copies)</fullName>
    </submittedName>
</protein>
<reference evidence="9 10" key="1">
    <citation type="submission" date="2017-02" db="EMBL/GenBank/DDBJ databases">
        <authorList>
            <person name="Peterson S.W."/>
        </authorList>
    </citation>
    <scope>NUCLEOTIDE SEQUENCE [LARGE SCALE GENOMIC DNA]</scope>
    <source>
        <strain evidence="9">C6</strain>
    </source>
</reference>
<evidence type="ECO:0000313" key="6">
    <source>
        <dbReference type="EMBL" id="MDH0970645.1"/>
    </source>
</evidence>
<dbReference type="RefSeq" id="WP_004978318.1">
    <property type="nucleotide sequence ID" value="NZ_BJUJ01000091.1"/>
</dbReference>
<dbReference type="SUPFAM" id="SSF48403">
    <property type="entry name" value="Ankyrin repeat"/>
    <property type="match status" value="1"/>
</dbReference>
<name>A0A0W8GWD2_ACIJO</name>
<dbReference type="EMBL" id="JAOCBE010000001">
    <property type="protein sequence ID" value="MDH0970645.1"/>
    <property type="molecule type" value="Genomic_DNA"/>
</dbReference>
<dbReference type="EMBL" id="JAOCLH010000009">
    <property type="protein sequence ID" value="MDH2172129.1"/>
    <property type="molecule type" value="Genomic_DNA"/>
</dbReference>
<dbReference type="EMBL" id="BJUJ01000091">
    <property type="protein sequence ID" value="GEK45267.1"/>
    <property type="molecule type" value="Genomic_DNA"/>
</dbReference>
<dbReference type="Proteomes" id="UP001161099">
    <property type="component" value="Unassembled WGS sequence"/>
</dbReference>
<dbReference type="AlphaFoldDB" id="A0A0W8GWD2"/>
<gene>
    <name evidence="9" type="ORF">ACNJC6_01262</name>
    <name evidence="2" type="ORF">AJO04nite_25250</name>
    <name evidence="1" type="ORF">CFH90_00595</name>
    <name evidence="8" type="ORF">DI542_17270</name>
    <name evidence="6" type="ORF">N5C10_15890</name>
    <name evidence="5" type="ORF">N5C97_01240</name>
    <name evidence="4" type="ORF">N5D11_04135</name>
    <name evidence="7" type="ORF">N5J46_06755</name>
    <name evidence="3" type="ORF">N7566_14025</name>
</gene>
<dbReference type="Proteomes" id="UP001157887">
    <property type="component" value="Unassembled WGS sequence"/>
</dbReference>
<evidence type="ECO:0000313" key="13">
    <source>
        <dbReference type="Proteomes" id="UP000321274"/>
    </source>
</evidence>
<organism evidence="8 11">
    <name type="scientific">Acinetobacter johnsonii</name>
    <dbReference type="NCBI Taxonomy" id="40214"/>
    <lineage>
        <taxon>Bacteria</taxon>
        <taxon>Pseudomonadati</taxon>
        <taxon>Pseudomonadota</taxon>
        <taxon>Gammaproteobacteria</taxon>
        <taxon>Moraxellales</taxon>
        <taxon>Moraxellaceae</taxon>
        <taxon>Acinetobacter</taxon>
    </lineage>
</organism>
<dbReference type="Gene3D" id="1.25.40.20">
    <property type="entry name" value="Ankyrin repeat-containing domain"/>
    <property type="match status" value="1"/>
</dbReference>
<dbReference type="GeneID" id="56337591"/>
<evidence type="ECO:0000313" key="7">
    <source>
        <dbReference type="EMBL" id="MDH2172129.1"/>
    </source>
</evidence>
<evidence type="ECO:0000313" key="12">
    <source>
        <dbReference type="Proteomes" id="UP000276980"/>
    </source>
</evidence>
<dbReference type="Proteomes" id="UP000196240">
    <property type="component" value="Unassembled WGS sequence"/>
</dbReference>
<accession>A0A0W8GWD2</accession>
<evidence type="ECO:0000313" key="10">
    <source>
        <dbReference type="Proteomes" id="UP000196240"/>
    </source>
</evidence>
<proteinExistence type="predicted"/>
<evidence type="ECO:0000313" key="9">
    <source>
        <dbReference type="EMBL" id="SJX21642.1"/>
    </source>
</evidence>
<dbReference type="InterPro" id="IPR036770">
    <property type="entry name" value="Ankyrin_rpt-contain_sf"/>
</dbReference>
<dbReference type="EMBL" id="QFQJ01000152">
    <property type="protein sequence ID" value="PZQ84510.1"/>
    <property type="molecule type" value="Genomic_DNA"/>
</dbReference>
<evidence type="ECO:0000313" key="8">
    <source>
        <dbReference type="EMBL" id="PZQ84510.1"/>
    </source>
</evidence>